<gene>
    <name evidence="1" type="ORF">AK812_SmicGene18694</name>
</gene>
<protein>
    <submittedName>
        <fullName evidence="1">Uncharacterized protein</fullName>
    </submittedName>
</protein>
<dbReference type="Proteomes" id="UP000186817">
    <property type="component" value="Unassembled WGS sequence"/>
</dbReference>
<organism evidence="1 2">
    <name type="scientific">Symbiodinium microadriaticum</name>
    <name type="common">Dinoflagellate</name>
    <name type="synonym">Zooxanthella microadriatica</name>
    <dbReference type="NCBI Taxonomy" id="2951"/>
    <lineage>
        <taxon>Eukaryota</taxon>
        <taxon>Sar</taxon>
        <taxon>Alveolata</taxon>
        <taxon>Dinophyceae</taxon>
        <taxon>Suessiales</taxon>
        <taxon>Symbiodiniaceae</taxon>
        <taxon>Symbiodinium</taxon>
    </lineage>
</organism>
<evidence type="ECO:0000313" key="1">
    <source>
        <dbReference type="EMBL" id="OLP98821.1"/>
    </source>
</evidence>
<comment type="caution">
    <text evidence="1">The sequence shown here is derived from an EMBL/GenBank/DDBJ whole genome shotgun (WGS) entry which is preliminary data.</text>
</comment>
<keyword evidence="2" id="KW-1185">Reference proteome</keyword>
<dbReference type="OrthoDB" id="440307at2759"/>
<evidence type="ECO:0000313" key="2">
    <source>
        <dbReference type="Proteomes" id="UP000186817"/>
    </source>
</evidence>
<sequence length="167" mass="18648">MTGSVAKLPKLQLPKDDAARARLVEASELAESGDLKAAQQILKEAVSSGQIPPPLQRQVLSWWSAGEYDVLQSAGKAPKKDQPTEAKDDDMEAQVVKLMKEKQWSRKEACQYIDEGGLDMEAMRAEMNNPMDEAFEKLKQQGPPQWFVEAMTNAQEKAKQEETKAEE</sequence>
<name>A0A1Q9DUK4_SYMMI</name>
<proteinExistence type="predicted"/>
<accession>A0A1Q9DUK4</accession>
<dbReference type="AlphaFoldDB" id="A0A1Q9DUK4"/>
<dbReference type="EMBL" id="LSRX01000384">
    <property type="protein sequence ID" value="OLP98821.1"/>
    <property type="molecule type" value="Genomic_DNA"/>
</dbReference>
<reference evidence="1 2" key="1">
    <citation type="submission" date="2016-02" db="EMBL/GenBank/DDBJ databases">
        <title>Genome analysis of coral dinoflagellate symbionts highlights evolutionary adaptations to a symbiotic lifestyle.</title>
        <authorList>
            <person name="Aranda M."/>
            <person name="Li Y."/>
            <person name="Liew Y.J."/>
            <person name="Baumgarten S."/>
            <person name="Simakov O."/>
            <person name="Wilson M."/>
            <person name="Piel J."/>
            <person name="Ashoor H."/>
            <person name="Bougouffa S."/>
            <person name="Bajic V.B."/>
            <person name="Ryu T."/>
            <person name="Ravasi T."/>
            <person name="Bayer T."/>
            <person name="Micklem G."/>
            <person name="Kim H."/>
            <person name="Bhak J."/>
            <person name="Lajeunesse T.C."/>
            <person name="Voolstra C.R."/>
        </authorList>
    </citation>
    <scope>NUCLEOTIDE SEQUENCE [LARGE SCALE GENOMIC DNA]</scope>
    <source>
        <strain evidence="1 2">CCMP2467</strain>
    </source>
</reference>